<keyword evidence="4" id="KW-0418">Kinase</keyword>
<dbReference type="PANTHER" id="PTHR27002:SF1000">
    <property type="entry name" value="BNAC01G14680D PROTEIN"/>
    <property type="match status" value="1"/>
</dbReference>
<evidence type="ECO:0000256" key="4">
    <source>
        <dbReference type="ARBA" id="ARBA00022777"/>
    </source>
</evidence>
<evidence type="ECO:0008006" key="8">
    <source>
        <dbReference type="Google" id="ProtNLM"/>
    </source>
</evidence>
<dbReference type="HOGENOM" id="CLU_1350552_0_0_1"/>
<dbReference type="GO" id="GO:0005524">
    <property type="term" value="F:ATP binding"/>
    <property type="evidence" value="ECO:0007669"/>
    <property type="project" value="UniProtKB-KW"/>
</dbReference>
<name>A0A0D3A5H5_BRAOL</name>
<evidence type="ECO:0000313" key="7">
    <source>
        <dbReference type="Proteomes" id="UP000032141"/>
    </source>
</evidence>
<keyword evidence="3" id="KW-0547">Nucleotide-binding</keyword>
<dbReference type="GO" id="GO:0005886">
    <property type="term" value="C:plasma membrane"/>
    <property type="evidence" value="ECO:0007669"/>
    <property type="project" value="TreeGrafter"/>
</dbReference>
<dbReference type="GO" id="GO:0042742">
    <property type="term" value="P:defense response to bacterium"/>
    <property type="evidence" value="ECO:0007669"/>
    <property type="project" value="TreeGrafter"/>
</dbReference>
<dbReference type="PANTHER" id="PTHR27002">
    <property type="entry name" value="RECEPTOR-LIKE SERINE/THREONINE-PROTEIN KINASE SD1-8"/>
    <property type="match status" value="1"/>
</dbReference>
<proteinExistence type="predicted"/>
<keyword evidence="5" id="KW-0067">ATP-binding</keyword>
<evidence type="ECO:0000313" key="6">
    <source>
        <dbReference type="EnsemblPlants" id="Bo1g034360.1"/>
    </source>
</evidence>
<dbReference type="Proteomes" id="UP000032141">
    <property type="component" value="Chromosome C1"/>
</dbReference>
<evidence type="ECO:0000256" key="2">
    <source>
        <dbReference type="ARBA" id="ARBA00022679"/>
    </source>
</evidence>
<protein>
    <recommendedName>
        <fullName evidence="8">S-locus receptor kinase C-terminal domain-containing protein</fullName>
    </recommendedName>
</protein>
<dbReference type="Gene3D" id="1.10.510.10">
    <property type="entry name" value="Transferase(Phosphotransferase) domain 1"/>
    <property type="match status" value="1"/>
</dbReference>
<dbReference type="GO" id="GO:0004674">
    <property type="term" value="F:protein serine/threonine kinase activity"/>
    <property type="evidence" value="ECO:0007669"/>
    <property type="project" value="UniProtKB-KW"/>
</dbReference>
<keyword evidence="2" id="KW-0808">Transferase</keyword>
<evidence type="ECO:0000256" key="3">
    <source>
        <dbReference type="ARBA" id="ARBA00022741"/>
    </source>
</evidence>
<organism evidence="6 7">
    <name type="scientific">Brassica oleracea var. oleracea</name>
    <dbReference type="NCBI Taxonomy" id="109376"/>
    <lineage>
        <taxon>Eukaryota</taxon>
        <taxon>Viridiplantae</taxon>
        <taxon>Streptophyta</taxon>
        <taxon>Embryophyta</taxon>
        <taxon>Tracheophyta</taxon>
        <taxon>Spermatophyta</taxon>
        <taxon>Magnoliopsida</taxon>
        <taxon>eudicotyledons</taxon>
        <taxon>Gunneridae</taxon>
        <taxon>Pentapetalae</taxon>
        <taxon>rosids</taxon>
        <taxon>malvids</taxon>
        <taxon>Brassicales</taxon>
        <taxon>Brassicaceae</taxon>
        <taxon>Brassiceae</taxon>
        <taxon>Brassica</taxon>
    </lineage>
</organism>
<dbReference type="InterPro" id="IPR011009">
    <property type="entry name" value="Kinase-like_dom_sf"/>
</dbReference>
<keyword evidence="1" id="KW-0723">Serine/threonine-protein kinase</keyword>
<dbReference type="SUPFAM" id="SSF56112">
    <property type="entry name" value="Protein kinase-like (PK-like)"/>
    <property type="match status" value="1"/>
</dbReference>
<dbReference type="STRING" id="109376.A0A0D3A5H5"/>
<accession>A0A0D3A5H5</accession>
<keyword evidence="7" id="KW-1185">Reference proteome</keyword>
<sequence length="203" mass="22847">MSYRCSEGFNRYTATELRLEPGCYVATERDERSVATWRPSGTRNWSLCSDRAFARARSLRSDRAGRSLGRYVATERDDRSVATLRPSLAELGCYVATERDGCSVATLWSNGSQLELMDASFRENYQTDEVTKCIHIALLCVQEEAEDRPTMQDIDQMLTTGSIALTLPRPPGFFFRSKHEQVGGVHPYMDSVDESSITQVAPR</sequence>
<dbReference type="EnsemblPlants" id="Bo1g034360.1">
    <property type="protein sequence ID" value="Bo1g034360.1"/>
    <property type="gene ID" value="Bo1g034360"/>
</dbReference>
<dbReference type="Gramene" id="Bo1g034360.1">
    <property type="protein sequence ID" value="Bo1g034360.1"/>
    <property type="gene ID" value="Bo1g034360"/>
</dbReference>
<reference evidence="6 7" key="1">
    <citation type="journal article" date="2014" name="Genome Biol.">
        <title>Transcriptome and methylome profiling reveals relics of genome dominance in the mesopolyploid Brassica oleracea.</title>
        <authorList>
            <person name="Parkin I.A."/>
            <person name="Koh C."/>
            <person name="Tang H."/>
            <person name="Robinson S.J."/>
            <person name="Kagale S."/>
            <person name="Clarke W.E."/>
            <person name="Town C.D."/>
            <person name="Nixon J."/>
            <person name="Krishnakumar V."/>
            <person name="Bidwell S.L."/>
            <person name="Denoeud F."/>
            <person name="Belcram H."/>
            <person name="Links M.G."/>
            <person name="Just J."/>
            <person name="Clarke C."/>
            <person name="Bender T."/>
            <person name="Huebert T."/>
            <person name="Mason A.S."/>
            <person name="Pires J.C."/>
            <person name="Barker G."/>
            <person name="Moore J."/>
            <person name="Walley P.G."/>
            <person name="Manoli S."/>
            <person name="Batley J."/>
            <person name="Edwards D."/>
            <person name="Nelson M.N."/>
            <person name="Wang X."/>
            <person name="Paterson A.H."/>
            <person name="King G."/>
            <person name="Bancroft I."/>
            <person name="Chalhoub B."/>
            <person name="Sharpe A.G."/>
        </authorList>
    </citation>
    <scope>NUCLEOTIDE SEQUENCE</scope>
    <source>
        <strain evidence="6 7">cv. TO1000</strain>
    </source>
</reference>
<evidence type="ECO:0000256" key="5">
    <source>
        <dbReference type="ARBA" id="ARBA00022840"/>
    </source>
</evidence>
<reference evidence="6" key="2">
    <citation type="submission" date="2015-03" db="UniProtKB">
        <authorList>
            <consortium name="EnsemblPlants"/>
        </authorList>
    </citation>
    <scope>IDENTIFICATION</scope>
</reference>
<dbReference type="AlphaFoldDB" id="A0A0D3A5H5"/>
<evidence type="ECO:0000256" key="1">
    <source>
        <dbReference type="ARBA" id="ARBA00022527"/>
    </source>
</evidence>